<gene>
    <name evidence="6" type="ORF">SAMN05421693_1314</name>
</gene>
<dbReference type="EMBL" id="FOFO01000031">
    <property type="protein sequence ID" value="SEQ43015.1"/>
    <property type="molecule type" value="Genomic_DNA"/>
</dbReference>
<dbReference type="STRING" id="867345.SAMN05421693_1314"/>
<feature type="domain" description="PilZ" evidence="4">
    <location>
        <begin position="149"/>
        <end position="241"/>
    </location>
</feature>
<name>A0A1H9FYL1_9GAMM</name>
<organism evidence="6 7">
    <name type="scientific">Ectothiorhodospira magna</name>
    <dbReference type="NCBI Taxonomy" id="867345"/>
    <lineage>
        <taxon>Bacteria</taxon>
        <taxon>Pseudomonadati</taxon>
        <taxon>Pseudomonadota</taxon>
        <taxon>Gammaproteobacteria</taxon>
        <taxon>Chromatiales</taxon>
        <taxon>Ectothiorhodospiraceae</taxon>
        <taxon>Ectothiorhodospira</taxon>
    </lineage>
</organism>
<dbReference type="Proteomes" id="UP000199496">
    <property type="component" value="Unassembled WGS sequence"/>
</dbReference>
<dbReference type="OrthoDB" id="5792836at2"/>
<evidence type="ECO:0000256" key="2">
    <source>
        <dbReference type="ARBA" id="ARBA00022741"/>
    </source>
</evidence>
<evidence type="ECO:0000313" key="6">
    <source>
        <dbReference type="EMBL" id="SEQ43015.1"/>
    </source>
</evidence>
<keyword evidence="7" id="KW-1185">Reference proteome</keyword>
<dbReference type="InterPro" id="IPR009926">
    <property type="entry name" value="T3SS_YcgR_PilZN"/>
</dbReference>
<protein>
    <submittedName>
        <fullName evidence="6">C-di-GMP-binding flagellar brake protein YcgR, contains PilZNR and PilZ domains</fullName>
    </submittedName>
</protein>
<keyword evidence="6" id="KW-0282">Flagellum</keyword>
<evidence type="ECO:0000256" key="1">
    <source>
        <dbReference type="ARBA" id="ARBA00022636"/>
    </source>
</evidence>
<sequence>MTSNNSSLVRSRKRQGSIFHAIKQSRSLFMVQLPRLGLQGLTQIIDTDLDEEELWLDIPNDQDLLNQLIEGTRLVVRGTLQGVPIRFETRFIRREPHGGEDALVCQWPDELDYQQRRNAFRVSIPRSMAAHVRWVREREDGASEPEQEQNQEPDLVHESRLADLSIQGLGMESEICSQDCPQVGDRVCITQLSVSGQQWSDIQAEVRSIKPMEGDESLVRLGMKFLELSPGADRSLNRLLMEMQYEAARRR</sequence>
<evidence type="ECO:0000256" key="3">
    <source>
        <dbReference type="ARBA" id="ARBA00023143"/>
    </source>
</evidence>
<reference evidence="6 7" key="1">
    <citation type="submission" date="2016-10" db="EMBL/GenBank/DDBJ databases">
        <authorList>
            <person name="de Groot N.N."/>
        </authorList>
    </citation>
    <scope>NUCLEOTIDE SEQUENCE [LARGE SCALE GENOMIC DNA]</scope>
    <source>
        <strain evidence="6 7">B7-7</strain>
    </source>
</reference>
<keyword evidence="3" id="KW-0975">Bacterial flagellum</keyword>
<dbReference type="Gene3D" id="2.40.10.220">
    <property type="entry name" value="predicted glycosyltransferase like domains"/>
    <property type="match status" value="1"/>
</dbReference>
<dbReference type="AlphaFoldDB" id="A0A1H9FYL1"/>
<evidence type="ECO:0000259" key="4">
    <source>
        <dbReference type="Pfam" id="PF07238"/>
    </source>
</evidence>
<dbReference type="Pfam" id="PF07317">
    <property type="entry name" value="PilZN"/>
    <property type="match status" value="1"/>
</dbReference>
<dbReference type="InterPro" id="IPR009875">
    <property type="entry name" value="PilZ_domain"/>
</dbReference>
<dbReference type="GO" id="GO:0035438">
    <property type="term" value="F:cyclic-di-GMP binding"/>
    <property type="evidence" value="ECO:0007669"/>
    <property type="project" value="InterPro"/>
</dbReference>
<dbReference type="InterPro" id="IPR012349">
    <property type="entry name" value="Split_barrel_FMN-bd"/>
</dbReference>
<proteinExistence type="predicted"/>
<accession>A0A1H9FYL1</accession>
<evidence type="ECO:0000259" key="5">
    <source>
        <dbReference type="Pfam" id="PF07317"/>
    </source>
</evidence>
<keyword evidence="6" id="KW-0966">Cell projection</keyword>
<dbReference type="Gene3D" id="2.30.110.10">
    <property type="entry name" value="Electron Transport, Fmn-binding Protein, Chain A"/>
    <property type="match status" value="1"/>
</dbReference>
<evidence type="ECO:0000313" key="7">
    <source>
        <dbReference type="Proteomes" id="UP000199496"/>
    </source>
</evidence>
<keyword evidence="1" id="KW-0973">c-di-GMP</keyword>
<dbReference type="RefSeq" id="WP_090209050.1">
    <property type="nucleotide sequence ID" value="NZ_FOFO01000031.1"/>
</dbReference>
<feature type="domain" description="Type III secretion system flagellar brake protein YcgR PilZN" evidence="5">
    <location>
        <begin position="9"/>
        <end position="111"/>
    </location>
</feature>
<dbReference type="Pfam" id="PF07238">
    <property type="entry name" value="PilZ"/>
    <property type="match status" value="1"/>
</dbReference>
<keyword evidence="6" id="KW-0969">Cilium</keyword>
<keyword evidence="2" id="KW-0547">Nucleotide-binding</keyword>